<protein>
    <recommendedName>
        <fullName evidence="7">Guanylate cyclase activator 2B</fullName>
    </recommendedName>
</protein>
<reference evidence="8 9" key="1">
    <citation type="submission" date="2009-06" db="EMBL/GenBank/DDBJ databases">
        <title>The Genome Sequence of Loxodonta africana (African elephant).</title>
        <authorList>
            <person name="Di Palma F."/>
            <person name="Heiman D."/>
            <person name="Young S."/>
            <person name="Johnson J."/>
            <person name="Lander E.S."/>
            <person name="Lindblad-Toh K."/>
        </authorList>
    </citation>
    <scope>NUCLEOTIDE SEQUENCE [LARGE SCALE GENOMIC DNA]</scope>
    <source>
        <strain evidence="8 9">Isolate ISIS603380</strain>
    </source>
</reference>
<comment type="similarity">
    <text evidence="2">Belongs to the guanylin family.</text>
</comment>
<proteinExistence type="inferred from homology"/>
<dbReference type="Gene3D" id="3.90.1450.10">
    <property type="entry name" value="Guanylin"/>
    <property type="match status" value="1"/>
</dbReference>
<evidence type="ECO:0000256" key="3">
    <source>
        <dbReference type="ARBA" id="ARBA00022525"/>
    </source>
</evidence>
<dbReference type="Ensembl" id="ENSLAFT00000007515.2">
    <property type="protein sequence ID" value="ENSLAFP00000006320.2"/>
    <property type="gene ID" value="ENSLAFG00000007516.2"/>
</dbReference>
<accession>G3T057</accession>
<dbReference type="AlphaFoldDB" id="G3T057"/>
<evidence type="ECO:0000256" key="2">
    <source>
        <dbReference type="ARBA" id="ARBA00009883"/>
    </source>
</evidence>
<dbReference type="SUPFAM" id="SSF89890">
    <property type="entry name" value="Proguanylin"/>
    <property type="match status" value="1"/>
</dbReference>
<evidence type="ECO:0000313" key="8">
    <source>
        <dbReference type="Ensembl" id="ENSLAFP00000006320.2"/>
    </source>
</evidence>
<dbReference type="PANTHER" id="PTHR11318">
    <property type="entry name" value="GUANYLIN FAMILY MEMBER"/>
    <property type="match status" value="1"/>
</dbReference>
<comment type="function">
    <text evidence="6">Endogenous activator of intestinal guanylate cyclase. It stimulates this enzyme through the same receptor binding region as the heat-stable enterotoxins. May be a potent physiological regulator of intestinal fluid and electrolyte transport. May be an autocrine/paracrine regulator of intestinal salt and water transport.</text>
</comment>
<dbReference type="InterPro" id="IPR036382">
    <property type="entry name" value="Guanylin_sf"/>
</dbReference>
<organism evidence="8 9">
    <name type="scientific">Loxodonta africana</name>
    <name type="common">African elephant</name>
    <dbReference type="NCBI Taxonomy" id="9785"/>
    <lineage>
        <taxon>Eukaryota</taxon>
        <taxon>Metazoa</taxon>
        <taxon>Chordata</taxon>
        <taxon>Craniata</taxon>
        <taxon>Vertebrata</taxon>
        <taxon>Euteleostomi</taxon>
        <taxon>Mammalia</taxon>
        <taxon>Eutheria</taxon>
        <taxon>Afrotheria</taxon>
        <taxon>Proboscidea</taxon>
        <taxon>Elephantidae</taxon>
        <taxon>Loxodonta</taxon>
    </lineage>
</organism>
<dbReference type="HOGENOM" id="CLU_166952_1_0_1"/>
<evidence type="ECO:0000256" key="4">
    <source>
        <dbReference type="ARBA" id="ARBA00022729"/>
    </source>
</evidence>
<dbReference type="eggNOG" id="ENOG502S7QR">
    <property type="taxonomic scope" value="Eukaryota"/>
</dbReference>
<dbReference type="FunFam" id="3.90.1450.10:FF:000001">
    <property type="entry name" value="Guanylate cyclase activator 2B"/>
    <property type="match status" value="1"/>
</dbReference>
<evidence type="ECO:0000256" key="6">
    <source>
        <dbReference type="ARBA" id="ARBA00037765"/>
    </source>
</evidence>
<evidence type="ECO:0000256" key="7">
    <source>
        <dbReference type="ARBA" id="ARBA00041176"/>
    </source>
</evidence>
<dbReference type="GeneTree" id="ENSGT00940000154436"/>
<dbReference type="OMA" id="ITPLDPC"/>
<dbReference type="Pfam" id="PF02058">
    <property type="entry name" value="Guanylin"/>
    <property type="match status" value="1"/>
</dbReference>
<comment type="subcellular location">
    <subcellularLocation>
        <location evidence="1">Secreted</location>
    </subcellularLocation>
</comment>
<dbReference type="GO" id="GO:0030250">
    <property type="term" value="F:guanylate cyclase activator activity"/>
    <property type="evidence" value="ECO:0007669"/>
    <property type="project" value="InterPro"/>
</dbReference>
<keyword evidence="4" id="KW-0732">Signal</keyword>
<keyword evidence="5" id="KW-1015">Disulfide bond</keyword>
<evidence type="ECO:0000256" key="5">
    <source>
        <dbReference type="ARBA" id="ARBA00023157"/>
    </source>
</evidence>
<dbReference type="PANTHER" id="PTHR11318:SF4">
    <property type="entry name" value="GUANYLATE CYCLASE ACTIVATOR 2B"/>
    <property type="match status" value="1"/>
</dbReference>
<reference evidence="8" key="3">
    <citation type="submission" date="2025-09" db="UniProtKB">
        <authorList>
            <consortium name="Ensembl"/>
        </authorList>
    </citation>
    <scope>IDENTIFICATION</scope>
    <source>
        <strain evidence="8">Isolate ISIS603380</strain>
    </source>
</reference>
<dbReference type="STRING" id="9785.ENSLAFP00000006320"/>
<sequence length="114" mass="12495">VNCCLLSTALHQGQMESWKQGLSVWVGELREYQGFQVQLESVKKLSDLEGQQMLSPHLGTQSLLPSVCQHPDLPLDLQPICTSKEAASIFRALTGNYQALDDCELCVNVACTGC</sequence>
<keyword evidence="3" id="KW-0964">Secreted</keyword>
<dbReference type="GO" id="GO:0005576">
    <property type="term" value="C:extracellular region"/>
    <property type="evidence" value="ECO:0007669"/>
    <property type="project" value="UniProtKB-SubCell"/>
</dbReference>
<reference evidence="8" key="2">
    <citation type="submission" date="2025-08" db="UniProtKB">
        <authorList>
            <consortium name="Ensembl"/>
        </authorList>
    </citation>
    <scope>IDENTIFICATION</scope>
    <source>
        <strain evidence="8">Isolate ISIS603380</strain>
    </source>
</reference>
<dbReference type="FunCoup" id="G3T057">
    <property type="interactions" value="9"/>
</dbReference>
<gene>
    <name evidence="8" type="primary">GUCA2B</name>
</gene>
<dbReference type="PRINTS" id="PR00774">
    <property type="entry name" value="GUANYLIN"/>
</dbReference>
<dbReference type="Proteomes" id="UP000007646">
    <property type="component" value="Unassembled WGS sequence"/>
</dbReference>
<evidence type="ECO:0000313" key="9">
    <source>
        <dbReference type="Proteomes" id="UP000007646"/>
    </source>
</evidence>
<name>G3T057_LOXAF</name>
<keyword evidence="9" id="KW-1185">Reference proteome</keyword>
<dbReference type="InParanoid" id="G3T057"/>
<dbReference type="InterPro" id="IPR000879">
    <property type="entry name" value="Guanylin"/>
</dbReference>
<evidence type="ECO:0000256" key="1">
    <source>
        <dbReference type="ARBA" id="ARBA00004613"/>
    </source>
</evidence>